<accession>A0A4R7J8Y4</accession>
<evidence type="ECO:0000313" key="4">
    <source>
        <dbReference type="Proteomes" id="UP000295371"/>
    </source>
</evidence>
<dbReference type="RefSeq" id="WP_133754227.1">
    <property type="nucleotide sequence ID" value="NZ_CP171129.1"/>
</dbReference>
<dbReference type="InterPro" id="IPR005531">
    <property type="entry name" value="Asp23"/>
</dbReference>
<dbReference type="OrthoDB" id="3217325at2"/>
<comment type="similarity">
    <text evidence="1">Belongs to the asp23 family.</text>
</comment>
<organism evidence="3 4">
    <name type="scientific">Naumannella halotolerans</name>
    <dbReference type="NCBI Taxonomy" id="993414"/>
    <lineage>
        <taxon>Bacteria</taxon>
        <taxon>Bacillati</taxon>
        <taxon>Actinomycetota</taxon>
        <taxon>Actinomycetes</taxon>
        <taxon>Propionibacteriales</taxon>
        <taxon>Propionibacteriaceae</taxon>
        <taxon>Naumannella</taxon>
    </lineage>
</organism>
<gene>
    <name evidence="3" type="ORF">CLV29_1405</name>
</gene>
<evidence type="ECO:0000256" key="1">
    <source>
        <dbReference type="ARBA" id="ARBA00005721"/>
    </source>
</evidence>
<dbReference type="AlphaFoldDB" id="A0A4R7J8Y4"/>
<reference evidence="3 4" key="1">
    <citation type="submission" date="2019-03" db="EMBL/GenBank/DDBJ databases">
        <title>Genomic Encyclopedia of Archaeal and Bacterial Type Strains, Phase II (KMG-II): from individual species to whole genera.</title>
        <authorList>
            <person name="Goeker M."/>
        </authorList>
    </citation>
    <scope>NUCLEOTIDE SEQUENCE [LARGE SCALE GENOMIC DNA]</scope>
    <source>
        <strain evidence="3 4">DSM 24323</strain>
    </source>
</reference>
<evidence type="ECO:0000313" key="3">
    <source>
        <dbReference type="EMBL" id="TDT33775.1"/>
    </source>
</evidence>
<feature type="region of interest" description="Disordered" evidence="2">
    <location>
        <begin position="1"/>
        <end position="21"/>
    </location>
</feature>
<proteinExistence type="inferred from homology"/>
<name>A0A4R7J8Y4_9ACTN</name>
<sequence length="132" mass="14012">MSDQVVAESGTARSTENRRGTTTIARRVFEKVAAQVAGEVSAAGGTSGGFLGIGTRRDLDAKPEVDVTLTGDGAVVSVRCGVRYPASLRATTDEVRQNVTTRLQELTGVNVDRVDIQVAWLSRTQSPGPRPR</sequence>
<protein>
    <submittedName>
        <fullName evidence="3">Putative alkaline shock family protein YloU</fullName>
    </submittedName>
</protein>
<evidence type="ECO:0000256" key="2">
    <source>
        <dbReference type="SAM" id="MobiDB-lite"/>
    </source>
</evidence>
<keyword evidence="4" id="KW-1185">Reference proteome</keyword>
<dbReference type="Proteomes" id="UP000295371">
    <property type="component" value="Unassembled WGS sequence"/>
</dbReference>
<dbReference type="EMBL" id="SOAW01000001">
    <property type="protein sequence ID" value="TDT33775.1"/>
    <property type="molecule type" value="Genomic_DNA"/>
</dbReference>
<comment type="caution">
    <text evidence="3">The sequence shown here is derived from an EMBL/GenBank/DDBJ whole genome shotgun (WGS) entry which is preliminary data.</text>
</comment>
<dbReference type="Pfam" id="PF03780">
    <property type="entry name" value="Asp23"/>
    <property type="match status" value="1"/>
</dbReference>